<dbReference type="Gene3D" id="3.40.190.10">
    <property type="entry name" value="Periplasmic binding protein-like II"/>
    <property type="match status" value="2"/>
</dbReference>
<keyword evidence="4" id="KW-0804">Transcription</keyword>
<evidence type="ECO:0000256" key="2">
    <source>
        <dbReference type="ARBA" id="ARBA00023015"/>
    </source>
</evidence>
<dbReference type="PROSITE" id="PS50931">
    <property type="entry name" value="HTH_LYSR"/>
    <property type="match status" value="1"/>
</dbReference>
<sequence>MSWDLRHIRCLVAVADSGSITDAAIELGVSQPQASRTLKALEAAWEMNLVTRTSREAVLTAEGRRAAEQGRHLLAFAESIADTARGIRVIRLGYVSTAAGRHSPALQRRWREAGLNVDLRLVHHEGQLAGLGEGLCDAAVLRHRPDSSTYFSQEVGTEQLMAACADNDMWRNRRRLKLRDFAGRPLVVNRHSDRDPVAWPTGLEPMTAFEVADTYSWLDAIAAGRGVGITTEATAHQHRPIGLRYLPITDAPAVQVRLAWPRGQDIAGLRHLQEILRSLYAHRHP</sequence>
<dbReference type="Pfam" id="PF00126">
    <property type="entry name" value="HTH_1"/>
    <property type="match status" value="1"/>
</dbReference>
<reference evidence="6" key="2">
    <citation type="submission" date="2021-04" db="EMBL/GenBank/DDBJ databases">
        <authorList>
            <person name="Gilroy R."/>
        </authorList>
    </citation>
    <scope>NUCLEOTIDE SEQUENCE</scope>
    <source>
        <strain evidence="6">ChiHejej3B27-3195</strain>
    </source>
</reference>
<feature type="domain" description="HTH lysR-type" evidence="5">
    <location>
        <begin position="3"/>
        <end position="60"/>
    </location>
</feature>
<evidence type="ECO:0000259" key="5">
    <source>
        <dbReference type="PROSITE" id="PS50931"/>
    </source>
</evidence>
<dbReference type="InterPro" id="IPR036390">
    <property type="entry name" value="WH_DNA-bd_sf"/>
</dbReference>
<dbReference type="Proteomes" id="UP000824151">
    <property type="component" value="Unassembled WGS sequence"/>
</dbReference>
<name>A0A9D1UTU5_9MICC</name>
<dbReference type="SUPFAM" id="SSF46785">
    <property type="entry name" value="Winged helix' DNA-binding domain"/>
    <property type="match status" value="1"/>
</dbReference>
<accession>A0A9D1UTU5</accession>
<organism evidence="6 7">
    <name type="scientific">Candidatus Nesterenkonia stercoripullorum</name>
    <dbReference type="NCBI Taxonomy" id="2838701"/>
    <lineage>
        <taxon>Bacteria</taxon>
        <taxon>Bacillati</taxon>
        <taxon>Actinomycetota</taxon>
        <taxon>Actinomycetes</taxon>
        <taxon>Micrococcales</taxon>
        <taxon>Micrococcaceae</taxon>
        <taxon>Nesterenkonia</taxon>
    </lineage>
</organism>
<dbReference type="EMBL" id="DXGD01000339">
    <property type="protein sequence ID" value="HIX00298.1"/>
    <property type="molecule type" value="Genomic_DNA"/>
</dbReference>
<comment type="similarity">
    <text evidence="1">Belongs to the LysR transcriptional regulatory family.</text>
</comment>
<dbReference type="GO" id="GO:0032993">
    <property type="term" value="C:protein-DNA complex"/>
    <property type="evidence" value="ECO:0007669"/>
    <property type="project" value="TreeGrafter"/>
</dbReference>
<protein>
    <submittedName>
        <fullName evidence="6">LysR family transcriptional regulator</fullName>
    </submittedName>
</protein>
<dbReference type="InterPro" id="IPR000847">
    <property type="entry name" value="LysR_HTH_N"/>
</dbReference>
<evidence type="ECO:0000313" key="6">
    <source>
        <dbReference type="EMBL" id="HIX00298.1"/>
    </source>
</evidence>
<reference evidence="6" key="1">
    <citation type="journal article" date="2021" name="PeerJ">
        <title>Extensive microbial diversity within the chicken gut microbiome revealed by metagenomics and culture.</title>
        <authorList>
            <person name="Gilroy R."/>
            <person name="Ravi A."/>
            <person name="Getino M."/>
            <person name="Pursley I."/>
            <person name="Horton D.L."/>
            <person name="Alikhan N.F."/>
            <person name="Baker D."/>
            <person name="Gharbi K."/>
            <person name="Hall N."/>
            <person name="Watson M."/>
            <person name="Adriaenssens E.M."/>
            <person name="Foster-Nyarko E."/>
            <person name="Jarju S."/>
            <person name="Secka A."/>
            <person name="Antonio M."/>
            <person name="Oren A."/>
            <person name="Chaudhuri R.R."/>
            <person name="La Ragione R."/>
            <person name="Hildebrand F."/>
            <person name="Pallen M.J."/>
        </authorList>
    </citation>
    <scope>NUCLEOTIDE SEQUENCE</scope>
    <source>
        <strain evidence="6">ChiHejej3B27-3195</strain>
    </source>
</reference>
<dbReference type="AlphaFoldDB" id="A0A9D1UTU5"/>
<comment type="caution">
    <text evidence="6">The sequence shown here is derived from an EMBL/GenBank/DDBJ whole genome shotgun (WGS) entry which is preliminary data.</text>
</comment>
<dbReference type="InterPro" id="IPR036388">
    <property type="entry name" value="WH-like_DNA-bd_sf"/>
</dbReference>
<proteinExistence type="inferred from homology"/>
<dbReference type="Gene3D" id="1.10.10.10">
    <property type="entry name" value="Winged helix-like DNA-binding domain superfamily/Winged helix DNA-binding domain"/>
    <property type="match status" value="1"/>
</dbReference>
<gene>
    <name evidence="6" type="ORF">H9871_09160</name>
</gene>
<keyword evidence="2" id="KW-0805">Transcription regulation</keyword>
<evidence type="ECO:0000256" key="4">
    <source>
        <dbReference type="ARBA" id="ARBA00023163"/>
    </source>
</evidence>
<evidence type="ECO:0000256" key="1">
    <source>
        <dbReference type="ARBA" id="ARBA00009437"/>
    </source>
</evidence>
<dbReference type="PANTHER" id="PTHR30346:SF17">
    <property type="entry name" value="LYSR FAMILY TRANSCRIPTIONAL REGULATOR"/>
    <property type="match status" value="1"/>
</dbReference>
<evidence type="ECO:0000313" key="7">
    <source>
        <dbReference type="Proteomes" id="UP000824151"/>
    </source>
</evidence>
<dbReference type="Pfam" id="PF03466">
    <property type="entry name" value="LysR_substrate"/>
    <property type="match status" value="1"/>
</dbReference>
<dbReference type="GO" id="GO:0003677">
    <property type="term" value="F:DNA binding"/>
    <property type="evidence" value="ECO:0007669"/>
    <property type="project" value="UniProtKB-KW"/>
</dbReference>
<keyword evidence="3" id="KW-0238">DNA-binding</keyword>
<dbReference type="InterPro" id="IPR005119">
    <property type="entry name" value="LysR_subst-bd"/>
</dbReference>
<dbReference type="GO" id="GO:0003700">
    <property type="term" value="F:DNA-binding transcription factor activity"/>
    <property type="evidence" value="ECO:0007669"/>
    <property type="project" value="InterPro"/>
</dbReference>
<evidence type="ECO:0000256" key="3">
    <source>
        <dbReference type="ARBA" id="ARBA00023125"/>
    </source>
</evidence>
<dbReference type="SUPFAM" id="SSF53850">
    <property type="entry name" value="Periplasmic binding protein-like II"/>
    <property type="match status" value="1"/>
</dbReference>
<dbReference type="PANTHER" id="PTHR30346">
    <property type="entry name" value="TRANSCRIPTIONAL DUAL REGULATOR HCAR-RELATED"/>
    <property type="match status" value="1"/>
</dbReference>